<dbReference type="STRING" id="1081105.A0A167ED57"/>
<evidence type="ECO:0000313" key="8">
    <source>
        <dbReference type="Proteomes" id="UP000243498"/>
    </source>
</evidence>
<dbReference type="Gene3D" id="3.40.50.720">
    <property type="entry name" value="NAD(P)-binding Rossmann-like Domain"/>
    <property type="match status" value="1"/>
</dbReference>
<evidence type="ECO:0000313" key="7">
    <source>
        <dbReference type="EMBL" id="OAA43716.1"/>
    </source>
</evidence>
<evidence type="ECO:0000256" key="5">
    <source>
        <dbReference type="ARBA" id="ARBA00046017"/>
    </source>
</evidence>
<dbReference type="PANTHER" id="PTHR48107:SF16">
    <property type="entry name" value="NADPH-DEPENDENT ALDEHYDE REDUCTASE 1, CHLOROPLASTIC"/>
    <property type="match status" value="1"/>
</dbReference>
<proteinExistence type="inferred from homology"/>
<dbReference type="InterPro" id="IPR036291">
    <property type="entry name" value="NAD(P)-bd_dom_sf"/>
</dbReference>
<dbReference type="PANTHER" id="PTHR48107">
    <property type="entry name" value="NADPH-DEPENDENT ALDEHYDE REDUCTASE-LIKE PROTEIN, CHLOROPLASTIC-RELATED"/>
    <property type="match status" value="1"/>
</dbReference>
<evidence type="ECO:0000256" key="4">
    <source>
        <dbReference type="ARBA" id="ARBA00023002"/>
    </source>
</evidence>
<dbReference type="OrthoDB" id="47007at2759"/>
<evidence type="ECO:0000256" key="6">
    <source>
        <dbReference type="SAM" id="MobiDB-lite"/>
    </source>
</evidence>
<evidence type="ECO:0000256" key="2">
    <source>
        <dbReference type="ARBA" id="ARBA00015194"/>
    </source>
</evidence>
<dbReference type="Proteomes" id="UP000243498">
    <property type="component" value="Unassembled WGS sequence"/>
</dbReference>
<feature type="region of interest" description="Disordered" evidence="6">
    <location>
        <begin position="236"/>
        <end position="263"/>
    </location>
</feature>
<dbReference type="PROSITE" id="PS00061">
    <property type="entry name" value="ADH_SHORT"/>
    <property type="match status" value="1"/>
</dbReference>
<protein>
    <recommendedName>
        <fullName evidence="2">Hydroxynaphthalene reductase-like protein Arp2</fullName>
    </recommendedName>
</protein>
<evidence type="ECO:0000256" key="3">
    <source>
        <dbReference type="ARBA" id="ARBA00022857"/>
    </source>
</evidence>
<dbReference type="Pfam" id="PF13561">
    <property type="entry name" value="adh_short_C2"/>
    <property type="match status" value="1"/>
</dbReference>
<dbReference type="GO" id="GO:0016614">
    <property type="term" value="F:oxidoreductase activity, acting on CH-OH group of donors"/>
    <property type="evidence" value="ECO:0007669"/>
    <property type="project" value="UniProtKB-ARBA"/>
</dbReference>
<keyword evidence="8" id="KW-1185">Reference proteome</keyword>
<dbReference type="EMBL" id="AZHC01000011">
    <property type="protein sequence ID" value="OAA43716.1"/>
    <property type="molecule type" value="Genomic_DNA"/>
</dbReference>
<gene>
    <name evidence="7" type="ORF">NOR_04291</name>
</gene>
<comment type="similarity">
    <text evidence="1">Belongs to the short-chain dehydrogenases/reductases (SDR) family.</text>
</comment>
<name>A0A167ED57_METRR</name>
<feature type="region of interest" description="Disordered" evidence="6">
    <location>
        <begin position="1"/>
        <end position="35"/>
    </location>
</feature>
<dbReference type="InterPro" id="IPR002347">
    <property type="entry name" value="SDR_fam"/>
</dbReference>
<evidence type="ECO:0000256" key="1">
    <source>
        <dbReference type="ARBA" id="ARBA00006484"/>
    </source>
</evidence>
<reference evidence="7 8" key="1">
    <citation type="journal article" date="2016" name="Genome Biol. Evol.">
        <title>Divergent and convergent evolution of fungal pathogenicity.</title>
        <authorList>
            <person name="Shang Y."/>
            <person name="Xiao G."/>
            <person name="Zheng P."/>
            <person name="Cen K."/>
            <person name="Zhan S."/>
            <person name="Wang C."/>
        </authorList>
    </citation>
    <scope>NUCLEOTIDE SEQUENCE [LARGE SCALE GENOMIC DNA]</scope>
    <source>
        <strain evidence="7 8">RCEF 4871</strain>
    </source>
</reference>
<comment type="function">
    <text evidence="5">Hydroxynaphthalene reductase-like protein; part of the Pks2 gene cluster that mediates the formation of infectious structures (appressoria), enabling these fungi to kill insects faster. The product of the Pks2 gene cluster is different from the one of Pks1 and has still not been identified.</text>
</comment>
<dbReference type="SUPFAM" id="SSF51735">
    <property type="entry name" value="NAD(P)-binding Rossmann-fold domains"/>
    <property type="match status" value="1"/>
</dbReference>
<organism evidence="7 8">
    <name type="scientific">Metarhizium rileyi (strain RCEF 4871)</name>
    <name type="common">Nomuraea rileyi</name>
    <dbReference type="NCBI Taxonomy" id="1649241"/>
    <lineage>
        <taxon>Eukaryota</taxon>
        <taxon>Fungi</taxon>
        <taxon>Dikarya</taxon>
        <taxon>Ascomycota</taxon>
        <taxon>Pezizomycotina</taxon>
        <taxon>Sordariomycetes</taxon>
        <taxon>Hypocreomycetidae</taxon>
        <taxon>Hypocreales</taxon>
        <taxon>Clavicipitaceae</taxon>
        <taxon>Metarhizium</taxon>
    </lineage>
</organism>
<dbReference type="OMA" id="YGYFHMA"/>
<sequence>MSAHKGAFQPPKAAQTHDQPGFEHQLDPTSESTRLEGKEQLHEYKAADKLSGSNALITGGDSGIGRSVAVLFAREGANVSIVYLPDEQQDAEETKKMVEKEGRQCVLIAGNLMENETCKSAVEQHVNKFGKIDVLVNNAASQVQCDNLEEINLSTVEKTFRTNILQIFAVTKYALKHMERGGSIINSTSTVAYRGTANFVDYAATKGAISSFTQSLAKQLMPRGIRVNAVAPGPVHTPIQAASRPPEQMKDFGKNSQLGRPGQPSEIAPSYVFLASKDAELFYGQVLHAYPLGD</sequence>
<dbReference type="PRINTS" id="PR00081">
    <property type="entry name" value="GDHRDH"/>
</dbReference>
<dbReference type="PRINTS" id="PR00080">
    <property type="entry name" value="SDRFAMILY"/>
</dbReference>
<dbReference type="FunFam" id="3.40.50.720:FF:000084">
    <property type="entry name" value="Short-chain dehydrogenase reductase"/>
    <property type="match status" value="1"/>
</dbReference>
<dbReference type="AlphaFoldDB" id="A0A167ED57"/>
<dbReference type="InterPro" id="IPR020904">
    <property type="entry name" value="Sc_DH/Rdtase_CS"/>
</dbReference>
<keyword evidence="3" id="KW-0521">NADP</keyword>
<keyword evidence="4" id="KW-0560">Oxidoreductase</keyword>
<comment type="caution">
    <text evidence="7">The sequence shown here is derived from an EMBL/GenBank/DDBJ whole genome shotgun (WGS) entry which is preliminary data.</text>
</comment>
<accession>A0A167ED57</accession>